<protein>
    <recommendedName>
        <fullName evidence="2">histidine kinase</fullName>
        <ecNumber evidence="2">2.7.13.3</ecNumber>
    </recommendedName>
</protein>
<keyword evidence="5" id="KW-0547">Nucleotide-binding</keyword>
<dbReference type="InterPro" id="IPR011110">
    <property type="entry name" value="Reg_prop"/>
</dbReference>
<dbReference type="Pfam" id="PF07730">
    <property type="entry name" value="HisKA_3"/>
    <property type="match status" value="1"/>
</dbReference>
<dbReference type="SUPFAM" id="SSF55874">
    <property type="entry name" value="ATPase domain of HSP90 chaperone/DNA topoisomerase II/histidine kinase"/>
    <property type="match status" value="1"/>
</dbReference>
<dbReference type="InterPro" id="IPR011123">
    <property type="entry name" value="Y_Y_Y"/>
</dbReference>
<sequence>MNKLFCLLVLACSSLQAQEIKPAVEKSSLRFTLPGVLKKAGIKKVKTLFTDSRSLTWIGTENGLYRYDGTATVYLRHYNNKAETLPSNNITGIAEDKEGRLWIGTLGGVAELNAYSLQCKRYRQKDGLLKTDFDNKVFVDAGGKIWTGNAGGLELYNAKENRFTQVWINEEWKGKKLSAYVTCLCDWKADSLVLGTFVDLVVVSKKNFGFRRIALPNAPITVMSLAVDPFGKLWCGTWGYGGFVFDKELQHPQNIHWNKSLEGSGILRKLSPVKISNEENMLLAVGNGLVQLPFDKEGKPQFQKAVYFEAPQETESVFSFDAVNSSTMLVAGSGGMANFSLLSDRFTKLPIPAKGSLQEPSEFTLNNNHYLVQPTWHSGQGVFLVNEEAGSYKQFTRLPFESNEGTNVSSFLPDNRGRFWCASFGGVTVLDTRGELLYDFSKAKGADTLTRRKTNGLFIRNDTVWVLCYKAGVDLYNLDFKKLGHLQVNGPPLAEGPVWKIFGDAKNRVWLCGNDALWQYFPGQKQFQQIDLSEEKTGCMVNDIAEGKNGHLFVATQQGLADYNPENGRHRFLRSPLLQKEDEVYSVTCDAANRLWFITANHLVCYDPATNHFTLYDDKDGIQTKSELQWVKSFDGHCFYLSQSNGVYRFYPDQWTSSGEPPKLVLHQLQIADSNWVYSQPPSTLSLDYNQNRIYVEYDGINYENPEQNTYASRLQPLEKEWTFSNRNFVQYSNLSPGDYVLRLKVSNNAGRWSDDFVLNVRIAPPFWLTWWFLLGTALIFVGLLILMVRYISQRNLREKILRLEKQTAIEKERNRIAQDMHDDLGSGLTKIAILSEVAKTQLTGNEAAVTPLEKISTSSRELVDNLQDIIWVLNPRNDSLENTVAYLREYAVKFFESTQTDVRFHFPETIPSHKLSEEQRRNLFLVMKETLNNVAKHAAATVVEINMQLKNDSLQFVVCDNGKGFETRNVRQWSNGLQNMRQRMEQIGGSYCIKSEEGGGTTTMIVLPL</sequence>
<dbReference type="InterPro" id="IPR005467">
    <property type="entry name" value="His_kinase_dom"/>
</dbReference>
<accession>A0A5B8UFA9</accession>
<evidence type="ECO:0000256" key="9">
    <source>
        <dbReference type="SAM" id="Phobius"/>
    </source>
</evidence>
<feature type="transmembrane region" description="Helical" evidence="9">
    <location>
        <begin position="768"/>
        <end position="793"/>
    </location>
</feature>
<evidence type="ECO:0000256" key="4">
    <source>
        <dbReference type="ARBA" id="ARBA00022679"/>
    </source>
</evidence>
<feature type="chain" id="PRO_5023130133" description="histidine kinase" evidence="10">
    <location>
        <begin position="18"/>
        <end position="1010"/>
    </location>
</feature>
<keyword evidence="4" id="KW-0808">Transferase</keyword>
<dbReference type="Gene3D" id="3.30.565.10">
    <property type="entry name" value="Histidine kinase-like ATPase, C-terminal domain"/>
    <property type="match status" value="1"/>
</dbReference>
<proteinExistence type="predicted"/>
<dbReference type="KEGG" id="fgg:FSB75_02510"/>
<dbReference type="PROSITE" id="PS50109">
    <property type="entry name" value="HIS_KIN"/>
    <property type="match status" value="1"/>
</dbReference>
<dbReference type="Proteomes" id="UP000321204">
    <property type="component" value="Chromosome"/>
</dbReference>
<reference evidence="12 13" key="1">
    <citation type="journal article" date="2015" name="Int. J. Syst. Evol. Microbiol.">
        <title>Flavisolibacter ginsenosidimutans sp. nov., with ginsenoside-converting activity isolated from soil used for cultivating ginseng.</title>
        <authorList>
            <person name="Zhao Y."/>
            <person name="Liu Q."/>
            <person name="Kang M.S."/>
            <person name="Jin F."/>
            <person name="Yu H."/>
            <person name="Im W.T."/>
        </authorList>
    </citation>
    <scope>NUCLEOTIDE SEQUENCE [LARGE SCALE GENOMIC DNA]</scope>
    <source>
        <strain evidence="12 13">Gsoil 636</strain>
    </source>
</reference>
<dbReference type="InterPro" id="IPR003594">
    <property type="entry name" value="HATPase_dom"/>
</dbReference>
<evidence type="ECO:0000256" key="2">
    <source>
        <dbReference type="ARBA" id="ARBA00012438"/>
    </source>
</evidence>
<dbReference type="InterPro" id="IPR050482">
    <property type="entry name" value="Sensor_HK_TwoCompSys"/>
</dbReference>
<evidence type="ECO:0000256" key="1">
    <source>
        <dbReference type="ARBA" id="ARBA00000085"/>
    </source>
</evidence>
<evidence type="ECO:0000259" key="11">
    <source>
        <dbReference type="PROSITE" id="PS50109"/>
    </source>
</evidence>
<dbReference type="Gene3D" id="2.130.10.10">
    <property type="entry name" value="YVTN repeat-like/Quinoprotein amine dehydrogenase"/>
    <property type="match status" value="3"/>
</dbReference>
<organism evidence="12 13">
    <name type="scientific">Flavisolibacter ginsenosidimutans</name>
    <dbReference type="NCBI Taxonomy" id="661481"/>
    <lineage>
        <taxon>Bacteria</taxon>
        <taxon>Pseudomonadati</taxon>
        <taxon>Bacteroidota</taxon>
        <taxon>Chitinophagia</taxon>
        <taxon>Chitinophagales</taxon>
        <taxon>Chitinophagaceae</taxon>
        <taxon>Flavisolibacter</taxon>
    </lineage>
</organism>
<evidence type="ECO:0000256" key="7">
    <source>
        <dbReference type="ARBA" id="ARBA00022840"/>
    </source>
</evidence>
<keyword evidence="8" id="KW-0902">Two-component regulatory system</keyword>
<dbReference type="GO" id="GO:0005524">
    <property type="term" value="F:ATP binding"/>
    <property type="evidence" value="ECO:0007669"/>
    <property type="project" value="UniProtKB-KW"/>
</dbReference>
<keyword evidence="3" id="KW-0597">Phosphoprotein</keyword>
<dbReference type="InterPro" id="IPR013783">
    <property type="entry name" value="Ig-like_fold"/>
</dbReference>
<dbReference type="PANTHER" id="PTHR24421">
    <property type="entry name" value="NITRATE/NITRITE SENSOR PROTEIN NARX-RELATED"/>
    <property type="match status" value="1"/>
</dbReference>
<evidence type="ECO:0000256" key="6">
    <source>
        <dbReference type="ARBA" id="ARBA00022777"/>
    </source>
</evidence>
<evidence type="ECO:0000256" key="5">
    <source>
        <dbReference type="ARBA" id="ARBA00022741"/>
    </source>
</evidence>
<dbReference type="CDD" id="cd16917">
    <property type="entry name" value="HATPase_UhpB-NarQ-NarX-like"/>
    <property type="match status" value="1"/>
</dbReference>
<dbReference type="AlphaFoldDB" id="A0A5B8UFA9"/>
<dbReference type="Gene3D" id="2.60.40.10">
    <property type="entry name" value="Immunoglobulins"/>
    <property type="match status" value="1"/>
</dbReference>
<evidence type="ECO:0000313" key="13">
    <source>
        <dbReference type="Proteomes" id="UP000321204"/>
    </source>
</evidence>
<gene>
    <name evidence="12" type="ORF">FSB75_02510</name>
</gene>
<keyword evidence="9" id="KW-0812">Transmembrane</keyword>
<feature type="domain" description="Histidine kinase" evidence="11">
    <location>
        <begin position="820"/>
        <end position="1010"/>
    </location>
</feature>
<keyword evidence="9" id="KW-0472">Membrane</keyword>
<evidence type="ECO:0000256" key="3">
    <source>
        <dbReference type="ARBA" id="ARBA00022553"/>
    </source>
</evidence>
<dbReference type="RefSeq" id="WP_146782268.1">
    <property type="nucleotide sequence ID" value="NZ_BAABIO010000006.1"/>
</dbReference>
<name>A0A5B8UFA9_9BACT</name>
<keyword evidence="9" id="KW-1133">Transmembrane helix</keyword>
<evidence type="ECO:0000313" key="12">
    <source>
        <dbReference type="EMBL" id="QEC54819.1"/>
    </source>
</evidence>
<evidence type="ECO:0000256" key="10">
    <source>
        <dbReference type="SAM" id="SignalP"/>
    </source>
</evidence>
<keyword evidence="7" id="KW-0067">ATP-binding</keyword>
<dbReference type="Pfam" id="PF07495">
    <property type="entry name" value="Y_Y_Y"/>
    <property type="match status" value="1"/>
</dbReference>
<dbReference type="InterPro" id="IPR036890">
    <property type="entry name" value="HATPase_C_sf"/>
</dbReference>
<dbReference type="EC" id="2.7.13.3" evidence="2"/>
<keyword evidence="10" id="KW-0732">Signal</keyword>
<keyword evidence="13" id="KW-1185">Reference proteome</keyword>
<dbReference type="InterPro" id="IPR015943">
    <property type="entry name" value="WD40/YVTN_repeat-like_dom_sf"/>
</dbReference>
<dbReference type="Gene3D" id="1.20.5.1930">
    <property type="match status" value="1"/>
</dbReference>
<dbReference type="OrthoDB" id="9778366at2"/>
<dbReference type="EMBL" id="CP042433">
    <property type="protein sequence ID" value="QEC54819.1"/>
    <property type="molecule type" value="Genomic_DNA"/>
</dbReference>
<comment type="catalytic activity">
    <reaction evidence="1">
        <text>ATP + protein L-histidine = ADP + protein N-phospho-L-histidine.</text>
        <dbReference type="EC" id="2.7.13.3"/>
    </reaction>
</comment>
<dbReference type="GO" id="GO:0046983">
    <property type="term" value="F:protein dimerization activity"/>
    <property type="evidence" value="ECO:0007669"/>
    <property type="project" value="InterPro"/>
</dbReference>
<feature type="signal peptide" evidence="10">
    <location>
        <begin position="1"/>
        <end position="17"/>
    </location>
</feature>
<dbReference type="PANTHER" id="PTHR24421:SF10">
    <property type="entry name" value="NITRATE_NITRITE SENSOR PROTEIN NARQ"/>
    <property type="match status" value="1"/>
</dbReference>
<evidence type="ECO:0000256" key="8">
    <source>
        <dbReference type="ARBA" id="ARBA00023012"/>
    </source>
</evidence>
<dbReference type="Pfam" id="PF07494">
    <property type="entry name" value="Reg_prop"/>
    <property type="match status" value="1"/>
</dbReference>
<keyword evidence="6" id="KW-0418">Kinase</keyword>
<dbReference type="GO" id="GO:0000155">
    <property type="term" value="F:phosphorelay sensor kinase activity"/>
    <property type="evidence" value="ECO:0007669"/>
    <property type="project" value="InterPro"/>
</dbReference>
<dbReference type="Pfam" id="PF02518">
    <property type="entry name" value="HATPase_c"/>
    <property type="match status" value="1"/>
</dbReference>
<dbReference type="SUPFAM" id="SSF63829">
    <property type="entry name" value="Calcium-dependent phosphotriesterase"/>
    <property type="match status" value="2"/>
</dbReference>
<dbReference type="InterPro" id="IPR011712">
    <property type="entry name" value="Sig_transdc_His_kin_sub3_dim/P"/>
</dbReference>
<dbReference type="GO" id="GO:0016020">
    <property type="term" value="C:membrane"/>
    <property type="evidence" value="ECO:0007669"/>
    <property type="project" value="InterPro"/>
</dbReference>